<dbReference type="InterPro" id="IPR007365">
    <property type="entry name" value="TFR-like_dimer_dom"/>
</dbReference>
<keyword evidence="1" id="KW-0812">Transmembrane</keyword>
<dbReference type="InterPro" id="IPR039373">
    <property type="entry name" value="Peptidase_M28B"/>
</dbReference>
<dbReference type="EMBL" id="SDMP01000026">
    <property type="protein sequence ID" value="RYQ79182.1"/>
    <property type="molecule type" value="Genomic_DNA"/>
</dbReference>
<dbReference type="GO" id="GO:0004180">
    <property type="term" value="F:carboxypeptidase activity"/>
    <property type="evidence" value="ECO:0007669"/>
    <property type="project" value="TreeGrafter"/>
</dbReference>
<evidence type="ECO:0000313" key="3">
    <source>
        <dbReference type="EMBL" id="RYQ79182.1"/>
    </source>
</evidence>
<organism evidence="3 4">
    <name type="scientific">Arachis hypogaea</name>
    <name type="common">Peanut</name>
    <dbReference type="NCBI Taxonomy" id="3818"/>
    <lineage>
        <taxon>Eukaryota</taxon>
        <taxon>Viridiplantae</taxon>
        <taxon>Streptophyta</taxon>
        <taxon>Embryophyta</taxon>
        <taxon>Tracheophyta</taxon>
        <taxon>Spermatophyta</taxon>
        <taxon>Magnoliopsida</taxon>
        <taxon>eudicotyledons</taxon>
        <taxon>Gunneridae</taxon>
        <taxon>Pentapetalae</taxon>
        <taxon>rosids</taxon>
        <taxon>fabids</taxon>
        <taxon>Fabales</taxon>
        <taxon>Fabaceae</taxon>
        <taxon>Papilionoideae</taxon>
        <taxon>50 kb inversion clade</taxon>
        <taxon>dalbergioids sensu lato</taxon>
        <taxon>Dalbergieae</taxon>
        <taxon>Pterocarpus clade</taxon>
        <taxon>Arachis</taxon>
    </lineage>
</organism>
<dbReference type="Gene3D" id="1.20.930.40">
    <property type="entry name" value="Transferrin receptor-like, dimerisation domain"/>
    <property type="match status" value="1"/>
</dbReference>
<feature type="transmembrane region" description="Helical" evidence="1">
    <location>
        <begin position="6"/>
        <end position="21"/>
    </location>
</feature>
<dbReference type="PANTHER" id="PTHR10404">
    <property type="entry name" value="N-ACETYLATED-ALPHA-LINKED ACIDIC DIPEPTIDASE"/>
    <property type="match status" value="1"/>
</dbReference>
<keyword evidence="4" id="KW-1185">Reference proteome</keyword>
<sequence>MLTSFTFIFFLYYFCYIYLIHETKMFESQLNVKKLEDEISNKDMNLSPILKSIKELEKAAIKINDQKKEIEASKGWKIWKEYQMKVRDVNDRLMMAERAFTDRDGLLGMTWHKHLMNSTVLNETRVLTSKKDEIEETKQAKQRRNIKHGCYCWNHRIYWSRDD</sequence>
<accession>A0A444WPN6</accession>
<evidence type="ECO:0000256" key="1">
    <source>
        <dbReference type="SAM" id="Phobius"/>
    </source>
</evidence>
<evidence type="ECO:0000259" key="2">
    <source>
        <dbReference type="Pfam" id="PF04253"/>
    </source>
</evidence>
<protein>
    <recommendedName>
        <fullName evidence="2">Transferrin receptor-like dimerisation domain-containing protein</fullName>
    </recommendedName>
</protein>
<reference evidence="3 4" key="1">
    <citation type="submission" date="2019-01" db="EMBL/GenBank/DDBJ databases">
        <title>Sequencing of cultivated peanut Arachis hypogaea provides insights into genome evolution and oil improvement.</title>
        <authorList>
            <person name="Chen X."/>
        </authorList>
    </citation>
    <scope>NUCLEOTIDE SEQUENCE [LARGE SCALE GENOMIC DNA]</scope>
    <source>
        <strain evidence="4">cv. Fuhuasheng</strain>
        <tissue evidence="3">Leaves</tissue>
    </source>
</reference>
<feature type="domain" description="Transferrin receptor-like dimerisation" evidence="2">
    <location>
        <begin position="45"/>
        <end position="122"/>
    </location>
</feature>
<dbReference type="AlphaFoldDB" id="A0A444WPN6"/>
<comment type="caution">
    <text evidence="3">The sequence shown here is derived from an EMBL/GenBank/DDBJ whole genome shotgun (WGS) entry which is preliminary data.</text>
</comment>
<dbReference type="Proteomes" id="UP000289738">
    <property type="component" value="Unassembled WGS sequence"/>
</dbReference>
<dbReference type="PANTHER" id="PTHR10404:SF46">
    <property type="entry name" value="VACUOLAR PROTEIN SORTING-ASSOCIATED PROTEIN 70"/>
    <property type="match status" value="1"/>
</dbReference>
<dbReference type="InterPro" id="IPR036757">
    <property type="entry name" value="TFR-like_dimer_dom_sf"/>
</dbReference>
<dbReference type="SUPFAM" id="SSF47672">
    <property type="entry name" value="Transferrin receptor-like dimerisation domain"/>
    <property type="match status" value="1"/>
</dbReference>
<proteinExistence type="predicted"/>
<name>A0A444WPN6_ARAHY</name>
<gene>
    <name evidence="3" type="ORF">Ahy_Scaffold6g107884</name>
</gene>
<evidence type="ECO:0000313" key="4">
    <source>
        <dbReference type="Proteomes" id="UP000289738"/>
    </source>
</evidence>
<keyword evidence="1" id="KW-0472">Membrane</keyword>
<dbReference type="Pfam" id="PF04253">
    <property type="entry name" value="TFR_dimer"/>
    <property type="match status" value="1"/>
</dbReference>
<keyword evidence="1" id="KW-1133">Transmembrane helix</keyword>